<feature type="region of interest" description="Disordered" evidence="5">
    <location>
        <begin position="193"/>
        <end position="224"/>
    </location>
</feature>
<name>A0A8C8VED1_9SAUR</name>
<reference evidence="7" key="2">
    <citation type="submission" date="2025-09" db="UniProtKB">
        <authorList>
            <consortium name="Ensembl"/>
        </authorList>
    </citation>
    <scope>IDENTIFICATION</scope>
</reference>
<sequence length="513" mass="58360">MGQVSPARCNIDRPSLTIENQSRASPESQELRRCVVSLRAWAGCCLWKSAWGASMPAGVAPPCAAGAGAAMAAQVLNLNNEVVKMRKEVKKARVLTIRRLTRHIAKLKSKKGSEHVVLKNQRRAERLLEEIHAMKEIKPDQVTKQALGREINFEQICKKPDSTPADRAMARLATHPLLRTKIADIKAAVKAFKDARQKPTKTQSSDEHKSGGQLSQKPKSMQHSNSNIVNQTFPLDLKQQEDQTKENVKTSTTIENKQIFERECEHKTLETERTDPVCNLSLQAAEKHTVVQDQTEKTVNWPKRKKLTSANKFRITNESNSDVSDLEEFDNKEYFDDSTEERFYNQTSDSEDSDSNDDFFIDKVKKKKRKVADSEPSSVKEKKKLKETLLNQTEESKIMSLEDVNTEESKRSAKAVKVESVFCNSLSRSDQKPKIMKRNFRDQTSKNGRRAFPKNEPSVKRKQLAKAAGKKSENKKERLEQPLHPSWEASKKRREQVSQITAFQGKKIKFDDD</sequence>
<dbReference type="GO" id="GO:0005634">
    <property type="term" value="C:nucleus"/>
    <property type="evidence" value="ECO:0007669"/>
    <property type="project" value="TreeGrafter"/>
</dbReference>
<dbReference type="PANTHER" id="PTHR23325:SF1">
    <property type="entry name" value="SERUM RESPONSE FACTOR-BINDING PROTEIN 1"/>
    <property type="match status" value="1"/>
</dbReference>
<dbReference type="Ensembl" id="ENSPCET00000001917.1">
    <property type="protein sequence ID" value="ENSPCEP00000001854.1"/>
    <property type="gene ID" value="ENSPCEG00000001546.1"/>
</dbReference>
<keyword evidence="8" id="KW-1185">Reference proteome</keyword>
<accession>A0A8C8VED1</accession>
<dbReference type="Proteomes" id="UP000694393">
    <property type="component" value="Unplaced"/>
</dbReference>
<organism evidence="7 8">
    <name type="scientific">Pelusios castaneus</name>
    <name type="common">West African mud turtle</name>
    <dbReference type="NCBI Taxonomy" id="367368"/>
    <lineage>
        <taxon>Eukaryota</taxon>
        <taxon>Metazoa</taxon>
        <taxon>Chordata</taxon>
        <taxon>Craniata</taxon>
        <taxon>Vertebrata</taxon>
        <taxon>Euteleostomi</taxon>
        <taxon>Archelosauria</taxon>
        <taxon>Testudinata</taxon>
        <taxon>Testudines</taxon>
        <taxon>Pleurodira</taxon>
        <taxon>Pelomedusidae</taxon>
        <taxon>Pelusios</taxon>
    </lineage>
</organism>
<dbReference type="AlphaFoldDB" id="A0A8C8VED1"/>
<dbReference type="Pfam" id="PF09073">
    <property type="entry name" value="BUD22"/>
    <property type="match status" value="1"/>
</dbReference>
<feature type="domain" description="Bud22" evidence="6">
    <location>
        <begin position="409"/>
        <end position="511"/>
    </location>
</feature>
<evidence type="ECO:0000313" key="7">
    <source>
        <dbReference type="Ensembl" id="ENSPCEP00000001854.1"/>
    </source>
</evidence>
<feature type="compositionally biased region" description="Polar residues" evidence="5">
    <location>
        <begin position="212"/>
        <end position="224"/>
    </location>
</feature>
<feature type="compositionally biased region" description="Basic and acidic residues" evidence="5">
    <location>
        <begin position="429"/>
        <end position="444"/>
    </location>
</feature>
<evidence type="ECO:0000256" key="5">
    <source>
        <dbReference type="SAM" id="MobiDB-lite"/>
    </source>
</evidence>
<reference evidence="7" key="1">
    <citation type="submission" date="2025-08" db="UniProtKB">
        <authorList>
            <consortium name="Ensembl"/>
        </authorList>
    </citation>
    <scope>IDENTIFICATION</scope>
</reference>
<feature type="compositionally biased region" description="Basic and acidic residues" evidence="5">
    <location>
        <begin position="470"/>
        <end position="481"/>
    </location>
</feature>
<evidence type="ECO:0000256" key="1">
    <source>
        <dbReference type="ARBA" id="ARBA00013459"/>
    </source>
</evidence>
<evidence type="ECO:0000256" key="2">
    <source>
        <dbReference type="ARBA" id="ARBA00023054"/>
    </source>
</evidence>
<dbReference type="InterPro" id="IPR037393">
    <property type="entry name" value="Bud22/SRFB1"/>
</dbReference>
<evidence type="ECO:0000256" key="4">
    <source>
        <dbReference type="ARBA" id="ARBA00033254"/>
    </source>
</evidence>
<dbReference type="InterPro" id="IPR015158">
    <property type="entry name" value="Bud22_dom"/>
</dbReference>
<evidence type="ECO:0000259" key="6">
    <source>
        <dbReference type="Pfam" id="PF09073"/>
    </source>
</evidence>
<evidence type="ECO:0000256" key="3">
    <source>
        <dbReference type="ARBA" id="ARBA00025646"/>
    </source>
</evidence>
<feature type="region of interest" description="Disordered" evidence="5">
    <location>
        <begin position="427"/>
        <end position="513"/>
    </location>
</feature>
<dbReference type="GO" id="GO:0030490">
    <property type="term" value="P:maturation of SSU-rRNA"/>
    <property type="evidence" value="ECO:0007669"/>
    <property type="project" value="TreeGrafter"/>
</dbReference>
<dbReference type="PANTHER" id="PTHR23325">
    <property type="entry name" value="SERUM RESPONSE FACTOR-BINDING"/>
    <property type="match status" value="1"/>
</dbReference>
<proteinExistence type="predicted"/>
<evidence type="ECO:0000313" key="8">
    <source>
        <dbReference type="Proteomes" id="UP000694393"/>
    </source>
</evidence>
<keyword evidence="2" id="KW-0175">Coiled coil</keyword>
<comment type="function">
    <text evidence="3">May be involved in regulating transcriptional activation of cardiac genes during the aging process. May play a role in biosynthesis and/or processing of SLC2A4 in adipose cells.</text>
</comment>
<protein>
    <recommendedName>
        <fullName evidence="1">Serum response factor-binding protein 1</fullName>
    </recommendedName>
    <alternativeName>
        <fullName evidence="4">SRF-dependent transcription regulation-associated protein</fullName>
    </alternativeName>
</protein>
<dbReference type="GO" id="GO:0030686">
    <property type="term" value="C:90S preribosome"/>
    <property type="evidence" value="ECO:0007669"/>
    <property type="project" value="TreeGrafter"/>
</dbReference>